<feature type="region of interest" description="Disordered" evidence="7">
    <location>
        <begin position="257"/>
        <end position="288"/>
    </location>
</feature>
<evidence type="ECO:0000256" key="5">
    <source>
        <dbReference type="PROSITE-ProRule" id="PRU10141"/>
    </source>
</evidence>
<dbReference type="InterPro" id="IPR000719">
    <property type="entry name" value="Prot_kinase_dom"/>
</dbReference>
<name>A0A835EBW7_9POAL</name>
<dbReference type="PROSITE" id="PS00108">
    <property type="entry name" value="PROTEIN_KINASE_ST"/>
    <property type="match status" value="1"/>
</dbReference>
<dbReference type="InterPro" id="IPR052751">
    <property type="entry name" value="Plant_MAPKKK"/>
</dbReference>
<dbReference type="OrthoDB" id="275301at2759"/>
<protein>
    <recommendedName>
        <fullName evidence="8">Protein kinase domain-containing protein</fullName>
    </recommendedName>
</protein>
<evidence type="ECO:0000313" key="10">
    <source>
        <dbReference type="Proteomes" id="UP000636709"/>
    </source>
</evidence>
<evidence type="ECO:0000259" key="8">
    <source>
        <dbReference type="PROSITE" id="PS50011"/>
    </source>
</evidence>
<dbReference type="PANTHER" id="PTHR48011:SF49">
    <property type="entry name" value="PROTEIN KINASE DOMAIN-CONTAINING PROTEIN"/>
    <property type="match status" value="1"/>
</dbReference>
<dbReference type="Proteomes" id="UP000636709">
    <property type="component" value="Unassembled WGS sequence"/>
</dbReference>
<dbReference type="GO" id="GO:0005524">
    <property type="term" value="F:ATP binding"/>
    <property type="evidence" value="ECO:0007669"/>
    <property type="project" value="UniProtKB-UniRule"/>
</dbReference>
<evidence type="ECO:0000313" key="9">
    <source>
        <dbReference type="EMBL" id="KAF8676205.1"/>
    </source>
</evidence>
<accession>A0A835EBW7</accession>
<dbReference type="GO" id="GO:0004674">
    <property type="term" value="F:protein serine/threonine kinase activity"/>
    <property type="evidence" value="ECO:0007669"/>
    <property type="project" value="UniProtKB-KW"/>
</dbReference>
<dbReference type="EMBL" id="JACEFO010002174">
    <property type="protein sequence ID" value="KAF8676205.1"/>
    <property type="molecule type" value="Genomic_DNA"/>
</dbReference>
<dbReference type="Pfam" id="PF00069">
    <property type="entry name" value="Pkinase"/>
    <property type="match status" value="1"/>
</dbReference>
<keyword evidence="1" id="KW-0808">Transferase</keyword>
<keyword evidence="3" id="KW-0418">Kinase</keyword>
<feature type="binding site" evidence="5">
    <location>
        <position position="39"/>
    </location>
    <ligand>
        <name>ATP</name>
        <dbReference type="ChEBI" id="CHEBI:30616"/>
    </ligand>
</feature>
<dbReference type="InterPro" id="IPR017441">
    <property type="entry name" value="Protein_kinase_ATP_BS"/>
</dbReference>
<keyword evidence="4 5" id="KW-0067">ATP-binding</keyword>
<keyword evidence="2 5" id="KW-0547">Nucleotide-binding</keyword>
<evidence type="ECO:0000256" key="4">
    <source>
        <dbReference type="ARBA" id="ARBA00022840"/>
    </source>
</evidence>
<sequence>MDVVAFKQLRRLRTLGRGASGAVVWLATDDASGQLLAVKSATGPAAAEQLQREARVLSALRSPHIVPCLGAAHHATGEEYHLFLEFAPRGSLADEAARNGGRLEERDIRRYAADVARGLAYLHGELVVHGDVKAANVVLEVARGEEQGAAADVWALACTVIEMATGAAPWSRDDTAGDVYATVHKIAYTDAVPEVPAWLSSEAKDFLCICLQRHPRRRPNTVELLDHPFIVSADEPAASKQQCWTSPKSTLDMAFWESDEDEEDSESAAGRIGSLASPRSAFPDWESEEEDDGWIDVHSCECSRGSEAPAADTVTAASAGFGLRMSEALDAVDVEVGLHVVDVEDAIRYPTTSHGVGVVEDFVKSQQRHSSSSLGGVELCLCPFACCQQGTTMDRNSVVLVMTNEKSSLIMHKFGHFVALSMTLSVQVVCTNCRLHSCSRCAMSRDKNVFFFQEKKLLLQKENLLTIRNITLS</sequence>
<dbReference type="GO" id="GO:0007165">
    <property type="term" value="P:signal transduction"/>
    <property type="evidence" value="ECO:0007669"/>
    <property type="project" value="TreeGrafter"/>
</dbReference>
<dbReference type="PANTHER" id="PTHR48011">
    <property type="entry name" value="CCR4-NOT TRANSCRIPTIONAL COMPLEX SUBUNIT CAF120-RELATED"/>
    <property type="match status" value="1"/>
</dbReference>
<dbReference type="Gene3D" id="1.10.510.10">
    <property type="entry name" value="Transferase(Phosphotransferase) domain 1"/>
    <property type="match status" value="2"/>
</dbReference>
<dbReference type="PROSITE" id="PS50011">
    <property type="entry name" value="PROTEIN_KINASE_DOM"/>
    <property type="match status" value="1"/>
</dbReference>
<evidence type="ECO:0000256" key="6">
    <source>
        <dbReference type="RuleBase" id="RU000304"/>
    </source>
</evidence>
<dbReference type="SUPFAM" id="SSF56112">
    <property type="entry name" value="Protein kinase-like (PK-like)"/>
    <property type="match status" value="1"/>
</dbReference>
<keyword evidence="10" id="KW-1185">Reference proteome</keyword>
<evidence type="ECO:0000256" key="1">
    <source>
        <dbReference type="ARBA" id="ARBA00022679"/>
    </source>
</evidence>
<comment type="caution">
    <text evidence="9">The sequence shown here is derived from an EMBL/GenBank/DDBJ whole genome shotgun (WGS) entry which is preliminary data.</text>
</comment>
<dbReference type="PROSITE" id="PS00107">
    <property type="entry name" value="PROTEIN_KINASE_ATP"/>
    <property type="match status" value="1"/>
</dbReference>
<dbReference type="InterPro" id="IPR011009">
    <property type="entry name" value="Kinase-like_dom_sf"/>
</dbReference>
<dbReference type="SMART" id="SM00220">
    <property type="entry name" value="S_TKc"/>
    <property type="match status" value="1"/>
</dbReference>
<proteinExistence type="inferred from homology"/>
<dbReference type="InterPro" id="IPR008271">
    <property type="entry name" value="Ser/Thr_kinase_AS"/>
</dbReference>
<reference evidence="9" key="1">
    <citation type="submission" date="2020-07" db="EMBL/GenBank/DDBJ databases">
        <title>Genome sequence and genetic diversity analysis of an under-domesticated orphan crop, white fonio (Digitaria exilis).</title>
        <authorList>
            <person name="Bennetzen J.L."/>
            <person name="Chen S."/>
            <person name="Ma X."/>
            <person name="Wang X."/>
            <person name="Yssel A.E.J."/>
            <person name="Chaluvadi S.R."/>
            <person name="Johnson M."/>
            <person name="Gangashetty P."/>
            <person name="Hamidou F."/>
            <person name="Sanogo M.D."/>
            <person name="Zwaenepoel A."/>
            <person name="Wallace J."/>
            <person name="Van De Peer Y."/>
            <person name="Van Deynze A."/>
        </authorList>
    </citation>
    <scope>NUCLEOTIDE SEQUENCE</scope>
    <source>
        <tissue evidence="9">Leaves</tissue>
    </source>
</reference>
<dbReference type="AlphaFoldDB" id="A0A835EBW7"/>
<feature type="domain" description="Protein kinase" evidence="8">
    <location>
        <begin position="9"/>
        <end position="230"/>
    </location>
</feature>
<evidence type="ECO:0000256" key="7">
    <source>
        <dbReference type="SAM" id="MobiDB-lite"/>
    </source>
</evidence>
<feature type="compositionally biased region" description="Acidic residues" evidence="7">
    <location>
        <begin position="257"/>
        <end position="266"/>
    </location>
</feature>
<gene>
    <name evidence="9" type="ORF">HU200_047076</name>
</gene>
<organism evidence="9 10">
    <name type="scientific">Digitaria exilis</name>
    <dbReference type="NCBI Taxonomy" id="1010633"/>
    <lineage>
        <taxon>Eukaryota</taxon>
        <taxon>Viridiplantae</taxon>
        <taxon>Streptophyta</taxon>
        <taxon>Embryophyta</taxon>
        <taxon>Tracheophyta</taxon>
        <taxon>Spermatophyta</taxon>
        <taxon>Magnoliopsida</taxon>
        <taxon>Liliopsida</taxon>
        <taxon>Poales</taxon>
        <taxon>Poaceae</taxon>
        <taxon>PACMAD clade</taxon>
        <taxon>Panicoideae</taxon>
        <taxon>Panicodae</taxon>
        <taxon>Paniceae</taxon>
        <taxon>Anthephorinae</taxon>
        <taxon>Digitaria</taxon>
    </lineage>
</organism>
<evidence type="ECO:0000256" key="2">
    <source>
        <dbReference type="ARBA" id="ARBA00022741"/>
    </source>
</evidence>
<evidence type="ECO:0000256" key="3">
    <source>
        <dbReference type="ARBA" id="ARBA00022777"/>
    </source>
</evidence>
<comment type="similarity">
    <text evidence="6">Belongs to the protein kinase superfamily.</text>
</comment>
<keyword evidence="6" id="KW-0723">Serine/threonine-protein kinase</keyword>